<gene>
    <name evidence="2" type="ORF">FBY41_1892</name>
</gene>
<dbReference type="SUPFAM" id="SSF49503">
    <property type="entry name" value="Cupredoxins"/>
    <property type="match status" value="1"/>
</dbReference>
<feature type="signal peptide" evidence="1">
    <location>
        <begin position="1"/>
        <end position="26"/>
    </location>
</feature>
<accession>A0A543HU49</accession>
<evidence type="ECO:0000313" key="2">
    <source>
        <dbReference type="EMBL" id="TQM61871.1"/>
    </source>
</evidence>
<sequence length="162" mass="16878">MLKRIFVALALMAFAVVGLSFSAANAASAVNATKCGVSDRSDVQVNRKTDTVTVRGDTSTTGNNFYCYTNIPVTAGDTVTFDFLGTCGGGTPRVYLQFDGGASAGENTFDSGTCTQLTSNTGTVTYTITKSGTITAFAEIHDSDNGQTTYSNLVIAGTQINF</sequence>
<dbReference type="Gene3D" id="2.60.40.420">
    <property type="entry name" value="Cupredoxins - blue copper proteins"/>
    <property type="match status" value="1"/>
</dbReference>
<protein>
    <submittedName>
        <fullName evidence="2">Uncharacterized protein</fullName>
    </submittedName>
</protein>
<evidence type="ECO:0000256" key="1">
    <source>
        <dbReference type="SAM" id="SignalP"/>
    </source>
</evidence>
<dbReference type="InterPro" id="IPR008972">
    <property type="entry name" value="Cupredoxin"/>
</dbReference>
<organism evidence="2 3">
    <name type="scientific">Humibacillus xanthopallidus</name>
    <dbReference type="NCBI Taxonomy" id="412689"/>
    <lineage>
        <taxon>Bacteria</taxon>
        <taxon>Bacillati</taxon>
        <taxon>Actinomycetota</taxon>
        <taxon>Actinomycetes</taxon>
        <taxon>Micrococcales</taxon>
        <taxon>Intrasporangiaceae</taxon>
        <taxon>Humibacillus</taxon>
    </lineage>
</organism>
<keyword evidence="1" id="KW-0732">Signal</keyword>
<evidence type="ECO:0000313" key="3">
    <source>
        <dbReference type="Proteomes" id="UP000316747"/>
    </source>
</evidence>
<comment type="caution">
    <text evidence="2">The sequence shown here is derived from an EMBL/GenBank/DDBJ whole genome shotgun (WGS) entry which is preliminary data.</text>
</comment>
<keyword evidence="3" id="KW-1185">Reference proteome</keyword>
<proteinExistence type="predicted"/>
<feature type="chain" id="PRO_5021919847" evidence="1">
    <location>
        <begin position="27"/>
        <end position="162"/>
    </location>
</feature>
<dbReference type="Proteomes" id="UP000316747">
    <property type="component" value="Unassembled WGS sequence"/>
</dbReference>
<dbReference type="EMBL" id="VFPM01000002">
    <property type="protein sequence ID" value="TQM61871.1"/>
    <property type="molecule type" value="Genomic_DNA"/>
</dbReference>
<dbReference type="AlphaFoldDB" id="A0A543HU49"/>
<reference evidence="2 3" key="1">
    <citation type="submission" date="2019-06" db="EMBL/GenBank/DDBJ databases">
        <title>Genome sequencing of plant associated microbes to promote plant fitness in Sorghum bicolor and Oryza sativa.</title>
        <authorList>
            <person name="Coleman-Derr D."/>
        </authorList>
    </citation>
    <scope>NUCLEOTIDE SEQUENCE [LARGE SCALE GENOMIC DNA]</scope>
    <source>
        <strain evidence="2 3">KV-663</strain>
    </source>
</reference>
<name>A0A543HU49_9MICO</name>